<dbReference type="EC" id="5.2.1.8" evidence="7"/>
<dbReference type="AlphaFoldDB" id="A0A0S2K503"/>
<dbReference type="InterPro" id="IPR001179">
    <property type="entry name" value="PPIase_FKBP_dom"/>
</dbReference>
<keyword evidence="10" id="KW-1185">Reference proteome</keyword>
<dbReference type="Pfam" id="PF00254">
    <property type="entry name" value="FKBP_C"/>
    <property type="match status" value="1"/>
</dbReference>
<dbReference type="EMBL" id="CP013187">
    <property type="protein sequence ID" value="ALO43139.1"/>
    <property type="molecule type" value="Genomic_DNA"/>
</dbReference>
<reference evidence="9 10" key="1">
    <citation type="submission" date="2015-11" db="EMBL/GenBank/DDBJ databases">
        <authorList>
            <person name="Zhang Y."/>
            <person name="Guo Z."/>
        </authorList>
    </citation>
    <scope>NUCLEOTIDE SEQUENCE [LARGE SCALE GENOMIC DNA]</scope>
    <source>
        <strain evidence="9 10">KCTC 12086</strain>
    </source>
</reference>
<dbReference type="STRING" id="161398.PP2015_2652"/>
<dbReference type="PANTHER" id="PTHR43811">
    <property type="entry name" value="FKBP-TYPE PEPTIDYL-PROLYL CIS-TRANS ISOMERASE FKPA"/>
    <property type="match status" value="1"/>
</dbReference>
<dbReference type="Pfam" id="PF01346">
    <property type="entry name" value="FKBP_N"/>
    <property type="match status" value="1"/>
</dbReference>
<dbReference type="GO" id="GO:0003755">
    <property type="term" value="F:peptidyl-prolyl cis-trans isomerase activity"/>
    <property type="evidence" value="ECO:0007669"/>
    <property type="project" value="UniProtKB-UniRule"/>
</dbReference>
<keyword evidence="4 6" id="KW-0697">Rotamase</keyword>
<evidence type="ECO:0000313" key="9">
    <source>
        <dbReference type="EMBL" id="ALO43139.1"/>
    </source>
</evidence>
<evidence type="ECO:0000256" key="4">
    <source>
        <dbReference type="ARBA" id="ARBA00023110"/>
    </source>
</evidence>
<dbReference type="FunFam" id="3.10.50.40:FF:000045">
    <property type="entry name" value="Peptidyl-prolyl cis-trans isomerase"/>
    <property type="match status" value="1"/>
</dbReference>
<evidence type="ECO:0000313" key="10">
    <source>
        <dbReference type="Proteomes" id="UP000061457"/>
    </source>
</evidence>
<dbReference type="PANTHER" id="PTHR43811:SF19">
    <property type="entry name" value="39 KDA FK506-BINDING NUCLEAR PROTEIN"/>
    <property type="match status" value="1"/>
</dbReference>
<evidence type="ECO:0000256" key="5">
    <source>
        <dbReference type="ARBA" id="ARBA00023235"/>
    </source>
</evidence>
<dbReference type="Gene3D" id="3.10.50.40">
    <property type="match status" value="1"/>
</dbReference>
<organism evidence="9 10">
    <name type="scientific">Pseudoalteromonas phenolica</name>
    <dbReference type="NCBI Taxonomy" id="161398"/>
    <lineage>
        <taxon>Bacteria</taxon>
        <taxon>Pseudomonadati</taxon>
        <taxon>Pseudomonadota</taxon>
        <taxon>Gammaproteobacteria</taxon>
        <taxon>Alteromonadales</taxon>
        <taxon>Pseudoalteromonadaceae</taxon>
        <taxon>Pseudoalteromonas</taxon>
    </lineage>
</organism>
<keyword evidence="3" id="KW-0732">Signal</keyword>
<comment type="catalytic activity">
    <reaction evidence="1 6 7">
        <text>[protein]-peptidylproline (omega=180) = [protein]-peptidylproline (omega=0)</text>
        <dbReference type="Rhea" id="RHEA:16237"/>
        <dbReference type="Rhea" id="RHEA-COMP:10747"/>
        <dbReference type="Rhea" id="RHEA-COMP:10748"/>
        <dbReference type="ChEBI" id="CHEBI:83833"/>
        <dbReference type="ChEBI" id="CHEBI:83834"/>
        <dbReference type="EC" id="5.2.1.8"/>
    </reaction>
</comment>
<dbReference type="GO" id="GO:0006457">
    <property type="term" value="P:protein folding"/>
    <property type="evidence" value="ECO:0007669"/>
    <property type="project" value="InterPro"/>
</dbReference>
<evidence type="ECO:0000256" key="7">
    <source>
        <dbReference type="RuleBase" id="RU003915"/>
    </source>
</evidence>
<dbReference type="RefSeq" id="WP_058030820.1">
    <property type="nucleotide sequence ID" value="NZ_CP013187.1"/>
</dbReference>
<dbReference type="PROSITE" id="PS50059">
    <property type="entry name" value="FKBP_PPIASE"/>
    <property type="match status" value="1"/>
</dbReference>
<dbReference type="KEGG" id="pphe:PP2015_2652"/>
<evidence type="ECO:0000256" key="2">
    <source>
        <dbReference type="ARBA" id="ARBA00006577"/>
    </source>
</evidence>
<accession>A0A0S2K503</accession>
<dbReference type="PATRIC" id="fig|161398.10.peg.2707"/>
<feature type="domain" description="PPIase FKBP-type" evidence="8">
    <location>
        <begin position="74"/>
        <end position="159"/>
    </location>
</feature>
<evidence type="ECO:0000256" key="3">
    <source>
        <dbReference type="ARBA" id="ARBA00022729"/>
    </source>
</evidence>
<dbReference type="InterPro" id="IPR000774">
    <property type="entry name" value="PPIase_FKBP_N"/>
</dbReference>
<keyword evidence="5 6" id="KW-0413">Isomerase</keyword>
<proteinExistence type="inferred from homology"/>
<dbReference type="Proteomes" id="UP000061457">
    <property type="component" value="Chromosome I"/>
</dbReference>
<comment type="similarity">
    <text evidence="2 7">Belongs to the FKBP-type PPIase family.</text>
</comment>
<dbReference type="InterPro" id="IPR046357">
    <property type="entry name" value="PPIase_dom_sf"/>
</dbReference>
<dbReference type="OrthoDB" id="9778547at2"/>
<evidence type="ECO:0000256" key="6">
    <source>
        <dbReference type="PROSITE-ProRule" id="PRU00277"/>
    </source>
</evidence>
<evidence type="ECO:0000256" key="1">
    <source>
        <dbReference type="ARBA" id="ARBA00000971"/>
    </source>
</evidence>
<protein>
    <recommendedName>
        <fullName evidence="7">Peptidyl-prolyl cis-trans isomerase</fullName>
        <ecNumber evidence="7">5.2.1.8</ecNumber>
    </recommendedName>
</protein>
<evidence type="ECO:0000259" key="8">
    <source>
        <dbReference type="PROSITE" id="PS50059"/>
    </source>
</evidence>
<dbReference type="SUPFAM" id="SSF54534">
    <property type="entry name" value="FKBP-like"/>
    <property type="match status" value="1"/>
</dbReference>
<gene>
    <name evidence="9" type="ORF">PP2015_2652</name>
</gene>
<name>A0A0S2K503_9GAMM</name>
<sequence>MSTTNVILVIVIVILVVLFSRASQKNKAAAGENRIKAAEFLAENAKKDTVVTTDSGLQYEVLTQGEGDAKPSATSKVKVHYHGTLTDGTVFDSSVERNSPISFGLNQVIPGWTEGVQLMTEGSKFKFYISPDLGYGDRAAGKIPAGSLLIFEVELLKIES</sequence>